<gene>
    <name evidence="2" type="ORF">AVDCRST_MAG54-2611</name>
</gene>
<feature type="non-terminal residue" evidence="2">
    <location>
        <position position="1"/>
    </location>
</feature>
<protein>
    <submittedName>
        <fullName evidence="2">Uncharacterized protein</fullName>
    </submittedName>
</protein>
<feature type="non-terminal residue" evidence="2">
    <location>
        <position position="110"/>
    </location>
</feature>
<organism evidence="2">
    <name type="scientific">uncultured Actinomycetospora sp</name>
    <dbReference type="NCBI Taxonomy" id="1135996"/>
    <lineage>
        <taxon>Bacteria</taxon>
        <taxon>Bacillati</taxon>
        <taxon>Actinomycetota</taxon>
        <taxon>Actinomycetes</taxon>
        <taxon>Pseudonocardiales</taxon>
        <taxon>Pseudonocardiaceae</taxon>
        <taxon>Actinomycetospora</taxon>
        <taxon>environmental samples</taxon>
    </lineage>
</organism>
<evidence type="ECO:0000256" key="1">
    <source>
        <dbReference type="SAM" id="MobiDB-lite"/>
    </source>
</evidence>
<name>A0A6J4IYY0_9PSEU</name>
<feature type="region of interest" description="Disordered" evidence="1">
    <location>
        <begin position="66"/>
        <end position="110"/>
    </location>
</feature>
<dbReference type="AlphaFoldDB" id="A0A6J4IYY0"/>
<proteinExistence type="predicted"/>
<dbReference type="EMBL" id="CADCTH010000334">
    <property type="protein sequence ID" value="CAA9263672.1"/>
    <property type="molecule type" value="Genomic_DNA"/>
</dbReference>
<sequence>AWRGHPRARDDLRHDVDAEPAHRRKLFGHLVRLQRELHLPRGRHHGRRRQRRVRHLRRDLVPRWRGRGRRGRRVPPLGVQVQRQARVHRPVGAGRRGQGRRRLPDLRGAV</sequence>
<evidence type="ECO:0000313" key="2">
    <source>
        <dbReference type="EMBL" id="CAA9263672.1"/>
    </source>
</evidence>
<accession>A0A6J4IYY0</accession>
<reference evidence="2" key="1">
    <citation type="submission" date="2020-02" db="EMBL/GenBank/DDBJ databases">
        <authorList>
            <person name="Meier V. D."/>
        </authorList>
    </citation>
    <scope>NUCLEOTIDE SEQUENCE</scope>
    <source>
        <strain evidence="2">AVDCRST_MAG54</strain>
    </source>
</reference>